<keyword evidence="4 7" id="KW-1133">Transmembrane helix</keyword>
<dbReference type="PROSITE" id="PS50850">
    <property type="entry name" value="MFS"/>
    <property type="match status" value="1"/>
</dbReference>
<dbReference type="InterPro" id="IPR036259">
    <property type="entry name" value="MFS_trans_sf"/>
</dbReference>
<evidence type="ECO:0000256" key="4">
    <source>
        <dbReference type="ARBA" id="ARBA00022989"/>
    </source>
</evidence>
<feature type="transmembrane region" description="Helical" evidence="7">
    <location>
        <begin position="139"/>
        <end position="155"/>
    </location>
</feature>
<sequence length="582" mass="63857">MTTRSDSDVRQDAGELTTRDASPEKELSTPPPEGLPKPQPASVPPSQHHPFAVRVSTWLWHYPRGRIAVYALASLIIGLTQGLGINLVSSNLTGIQGSLGISNVESYWLVAAYTATSVTGTILLYKIRTQFGFRRFGEYGLLFFAVASLAQTFTHDFQTALAVRAVMGFAMASLGPLALFYMFEIFPPAKKLTAGLCFGLAGSQIALPVSRIISPHLLDLGHWHQLTMLESGLSLICLAIIWILPLTHPPRVKVFERIDWISYPLIATAVACMSVVLTMGRYYWWQEKDWIGEVLVVGIIALTLSFMVELKRKNPIIDLRWLMTPEMLLFTGSMLFIRMLLSEQTTGMVGFLNLVGLVNDQLVTLFCVILAATVAGLVVVSIIHKANRIVYIHLFSIALIAVASLMDANSTADTRAEQFYLTQGMIAFAGAIFLPTSLWLGFIRALQFGQSQIISFVLVFLSTQNVGAQVGGAFLGTLQILREKYHSAVLVEHISLQNPLVVERISQYSHLLKPVLTDGTQLSAEGLAQLSTKITQQAGLLAYNDVFRVVFYMSLGCIVVLGGHIITGRIQTKKRAASEAVA</sequence>
<keyword evidence="3 7" id="KW-0812">Transmembrane</keyword>
<feature type="transmembrane region" description="Helical" evidence="7">
    <location>
        <begin position="67"/>
        <end position="87"/>
    </location>
</feature>
<feature type="transmembrane region" description="Helical" evidence="7">
    <location>
        <begin position="453"/>
        <end position="475"/>
    </location>
</feature>
<dbReference type="Proteomes" id="UP000476696">
    <property type="component" value="Unassembled WGS sequence"/>
</dbReference>
<feature type="domain" description="Major facilitator superfamily (MFS) profile" evidence="8">
    <location>
        <begin position="70"/>
        <end position="582"/>
    </location>
</feature>
<evidence type="ECO:0000256" key="2">
    <source>
        <dbReference type="ARBA" id="ARBA00022448"/>
    </source>
</evidence>
<organism evidence="9 10">
    <name type="scientific">Rahnella contaminans</name>
    <dbReference type="NCBI Taxonomy" id="2703882"/>
    <lineage>
        <taxon>Bacteria</taxon>
        <taxon>Pseudomonadati</taxon>
        <taxon>Pseudomonadota</taxon>
        <taxon>Gammaproteobacteria</taxon>
        <taxon>Enterobacterales</taxon>
        <taxon>Yersiniaceae</taxon>
        <taxon>Rahnella</taxon>
    </lineage>
</organism>
<evidence type="ECO:0000259" key="8">
    <source>
        <dbReference type="PROSITE" id="PS50850"/>
    </source>
</evidence>
<protein>
    <submittedName>
        <fullName evidence="9">MFS transporter</fullName>
    </submittedName>
</protein>
<evidence type="ECO:0000256" key="7">
    <source>
        <dbReference type="SAM" id="Phobius"/>
    </source>
</evidence>
<dbReference type="RefSeq" id="WP_165057571.1">
    <property type="nucleotide sequence ID" value="NZ_JAADJS010000001.1"/>
</dbReference>
<dbReference type="InterPro" id="IPR011701">
    <property type="entry name" value="MFS"/>
</dbReference>
<comment type="caution">
    <text evidence="9">The sequence shown here is derived from an EMBL/GenBank/DDBJ whole genome shotgun (WGS) entry which is preliminary data.</text>
</comment>
<dbReference type="AlphaFoldDB" id="A0A6M2AZ64"/>
<dbReference type="GO" id="GO:0022857">
    <property type="term" value="F:transmembrane transporter activity"/>
    <property type="evidence" value="ECO:0007669"/>
    <property type="project" value="InterPro"/>
</dbReference>
<keyword evidence="2" id="KW-0813">Transport</keyword>
<dbReference type="Gene3D" id="1.20.1250.20">
    <property type="entry name" value="MFS general substrate transporter like domains"/>
    <property type="match status" value="1"/>
</dbReference>
<evidence type="ECO:0000313" key="9">
    <source>
        <dbReference type="EMBL" id="NGX86135.1"/>
    </source>
</evidence>
<dbReference type="GO" id="GO:0016020">
    <property type="term" value="C:membrane"/>
    <property type="evidence" value="ECO:0007669"/>
    <property type="project" value="UniProtKB-SubCell"/>
</dbReference>
<evidence type="ECO:0000256" key="5">
    <source>
        <dbReference type="ARBA" id="ARBA00023136"/>
    </source>
</evidence>
<feature type="transmembrane region" description="Helical" evidence="7">
    <location>
        <begin position="390"/>
        <end position="408"/>
    </location>
</feature>
<dbReference type="PANTHER" id="PTHR42718">
    <property type="entry name" value="MAJOR FACILITATOR SUPERFAMILY MULTIDRUG TRANSPORTER MFSC"/>
    <property type="match status" value="1"/>
</dbReference>
<feature type="transmembrane region" description="Helical" evidence="7">
    <location>
        <begin position="107"/>
        <end position="127"/>
    </location>
</feature>
<feature type="transmembrane region" description="Helical" evidence="7">
    <location>
        <begin position="361"/>
        <end position="383"/>
    </location>
</feature>
<dbReference type="EMBL" id="JAADJS010000001">
    <property type="protein sequence ID" value="NGX86135.1"/>
    <property type="molecule type" value="Genomic_DNA"/>
</dbReference>
<evidence type="ECO:0000313" key="10">
    <source>
        <dbReference type="Proteomes" id="UP000476696"/>
    </source>
</evidence>
<feature type="transmembrane region" description="Helical" evidence="7">
    <location>
        <begin position="549"/>
        <end position="567"/>
    </location>
</feature>
<dbReference type="SUPFAM" id="SSF103473">
    <property type="entry name" value="MFS general substrate transporter"/>
    <property type="match status" value="1"/>
</dbReference>
<name>A0A6M2AZ64_9GAMM</name>
<reference evidence="9 10" key="1">
    <citation type="submission" date="2020-03" db="EMBL/GenBank/DDBJ databases">
        <title>Rahnella aceri sp. nov., isoated from traditional Jeju Makgeolli.</title>
        <authorList>
            <person name="Kim I.S."/>
            <person name="Jeon D."/>
        </authorList>
    </citation>
    <scope>NUCLEOTIDE SEQUENCE [LARGE SCALE GENOMIC DNA]</scope>
    <source>
        <strain evidence="9 10">Lac-M11</strain>
    </source>
</reference>
<feature type="compositionally biased region" description="Pro residues" evidence="6">
    <location>
        <begin position="29"/>
        <end position="43"/>
    </location>
</feature>
<keyword evidence="10" id="KW-1185">Reference proteome</keyword>
<feature type="transmembrane region" description="Helical" evidence="7">
    <location>
        <begin position="420"/>
        <end position="441"/>
    </location>
</feature>
<feature type="transmembrane region" description="Helical" evidence="7">
    <location>
        <begin position="290"/>
        <end position="310"/>
    </location>
</feature>
<proteinExistence type="predicted"/>
<evidence type="ECO:0000256" key="1">
    <source>
        <dbReference type="ARBA" id="ARBA00004141"/>
    </source>
</evidence>
<dbReference type="Pfam" id="PF07690">
    <property type="entry name" value="MFS_1"/>
    <property type="match status" value="1"/>
</dbReference>
<feature type="transmembrane region" description="Helical" evidence="7">
    <location>
        <begin position="195"/>
        <end position="214"/>
    </location>
</feature>
<accession>A0A6M2AZ64</accession>
<keyword evidence="5 7" id="KW-0472">Membrane</keyword>
<comment type="subcellular location">
    <subcellularLocation>
        <location evidence="1">Membrane</location>
        <topology evidence="1">Multi-pass membrane protein</topology>
    </subcellularLocation>
</comment>
<evidence type="ECO:0000256" key="3">
    <source>
        <dbReference type="ARBA" id="ARBA00022692"/>
    </source>
</evidence>
<feature type="transmembrane region" description="Helical" evidence="7">
    <location>
        <begin position="226"/>
        <end position="248"/>
    </location>
</feature>
<gene>
    <name evidence="9" type="ORF">GW579_03415</name>
</gene>
<feature type="compositionally biased region" description="Basic and acidic residues" evidence="6">
    <location>
        <begin position="1"/>
        <end position="27"/>
    </location>
</feature>
<dbReference type="PANTHER" id="PTHR42718:SF9">
    <property type="entry name" value="MAJOR FACILITATOR SUPERFAMILY MULTIDRUG TRANSPORTER MFSC"/>
    <property type="match status" value="1"/>
</dbReference>
<evidence type="ECO:0000256" key="6">
    <source>
        <dbReference type="SAM" id="MobiDB-lite"/>
    </source>
</evidence>
<dbReference type="InterPro" id="IPR020846">
    <property type="entry name" value="MFS_dom"/>
</dbReference>
<feature type="transmembrane region" description="Helical" evidence="7">
    <location>
        <begin position="322"/>
        <end position="341"/>
    </location>
</feature>
<feature type="transmembrane region" description="Helical" evidence="7">
    <location>
        <begin position="260"/>
        <end position="284"/>
    </location>
</feature>
<feature type="region of interest" description="Disordered" evidence="6">
    <location>
        <begin position="1"/>
        <end position="47"/>
    </location>
</feature>
<feature type="transmembrane region" description="Helical" evidence="7">
    <location>
        <begin position="161"/>
        <end position="183"/>
    </location>
</feature>